<dbReference type="Pfam" id="PF10536">
    <property type="entry name" value="PMD"/>
    <property type="match status" value="2"/>
</dbReference>
<accession>A0A5N6PWX9</accession>
<evidence type="ECO:0000259" key="1">
    <source>
        <dbReference type="Pfam" id="PF10536"/>
    </source>
</evidence>
<reference evidence="2 3" key="1">
    <citation type="submission" date="2019-05" db="EMBL/GenBank/DDBJ databases">
        <title>Mikania micrantha, genome provides insights into the molecular mechanism of rapid growth.</title>
        <authorList>
            <person name="Liu B."/>
        </authorList>
    </citation>
    <scope>NUCLEOTIDE SEQUENCE [LARGE SCALE GENOMIC DNA]</scope>
    <source>
        <strain evidence="2">NLD-2019</strain>
        <tissue evidence="2">Leaf</tissue>
    </source>
</reference>
<dbReference type="AlphaFoldDB" id="A0A5N6PWX9"/>
<evidence type="ECO:0000313" key="2">
    <source>
        <dbReference type="EMBL" id="KAD7476904.1"/>
    </source>
</evidence>
<feature type="domain" description="Aminotransferase-like plant mobile" evidence="1">
    <location>
        <begin position="65"/>
        <end position="147"/>
    </location>
</feature>
<dbReference type="OrthoDB" id="1751334at2759"/>
<dbReference type="InterPro" id="IPR019557">
    <property type="entry name" value="AminoTfrase-like_pln_mobile"/>
</dbReference>
<dbReference type="PANTHER" id="PTHR46033">
    <property type="entry name" value="PROTEIN MAIN-LIKE 2"/>
    <property type="match status" value="1"/>
</dbReference>
<comment type="caution">
    <text evidence="2">The sequence shown here is derived from an EMBL/GenBank/DDBJ whole genome shotgun (WGS) entry which is preliminary data.</text>
</comment>
<dbReference type="PANTHER" id="PTHR46033:SF8">
    <property type="entry name" value="PROTEIN MAINTENANCE OF MERISTEMS-LIKE"/>
    <property type="match status" value="1"/>
</dbReference>
<evidence type="ECO:0000313" key="3">
    <source>
        <dbReference type="Proteomes" id="UP000326396"/>
    </source>
</evidence>
<keyword evidence="3" id="KW-1185">Reference proteome</keyword>
<organism evidence="2 3">
    <name type="scientific">Mikania micrantha</name>
    <name type="common">bitter vine</name>
    <dbReference type="NCBI Taxonomy" id="192012"/>
    <lineage>
        <taxon>Eukaryota</taxon>
        <taxon>Viridiplantae</taxon>
        <taxon>Streptophyta</taxon>
        <taxon>Embryophyta</taxon>
        <taxon>Tracheophyta</taxon>
        <taxon>Spermatophyta</taxon>
        <taxon>Magnoliopsida</taxon>
        <taxon>eudicotyledons</taxon>
        <taxon>Gunneridae</taxon>
        <taxon>Pentapetalae</taxon>
        <taxon>asterids</taxon>
        <taxon>campanulids</taxon>
        <taxon>Asterales</taxon>
        <taxon>Asteraceae</taxon>
        <taxon>Asteroideae</taxon>
        <taxon>Heliantheae alliance</taxon>
        <taxon>Eupatorieae</taxon>
        <taxon>Mikania</taxon>
    </lineage>
</organism>
<feature type="domain" description="Aminotransferase-like plant mobile" evidence="1">
    <location>
        <begin position="188"/>
        <end position="293"/>
    </location>
</feature>
<name>A0A5N6PWX9_9ASTR</name>
<dbReference type="EMBL" id="SZYD01000001">
    <property type="protein sequence ID" value="KAD7476904.1"/>
    <property type="molecule type" value="Genomic_DNA"/>
</dbReference>
<proteinExistence type="predicted"/>
<gene>
    <name evidence="2" type="ORF">E3N88_00040</name>
</gene>
<sequence length="529" mass="60662">MSYDLHPGPIVDDVLFLKDSHRARHIFNNREVPKLVFRRADQKFFSFLSNNPITDNVKRYIDIAGFGGVIDSGYRNLDHGLLEALIERWRPETHTFQLPIGEVTVNLEDINVLWGLPIEGEVVSGCEQPSSLADRIVTCHILLGTFVKQHRTIPPTLADHCTYCSCGHGVELLLLHRRFYMNLITEDHKEFVGVVFVVGRASVFLIYWDVVEFHTPQRVMRQFGMVQRIPDPIPLSFNEHMKLHTLILTGKPDKNWPNIHSQFLSVWNQRWENVVQRVRCAAPTIEPSYMQWYCSRTVLYITNPKSAEVMQPGFQDQGSRSQFLMDGISQTYQQAGQFMHTESTLNFQNFETLQNTANQVMGMLNEESRLHYPSHLHTGPVNLGVDDTVPRNLRRRERRCGNVRSRASTSSAQHQNYQAGTSNNMMFEHNNEQEVYTPQASMLSLFTQPESENFNYYAPEFSPNNAHGFSGISPLPALDLNLHMSVGDLDDETFLANTLNAEDVDVDQNTIASRRRNPHRHRRRPGCGT</sequence>
<dbReference type="GO" id="GO:0010073">
    <property type="term" value="P:meristem maintenance"/>
    <property type="evidence" value="ECO:0007669"/>
    <property type="project" value="InterPro"/>
</dbReference>
<dbReference type="InterPro" id="IPR044824">
    <property type="entry name" value="MAIN-like"/>
</dbReference>
<protein>
    <recommendedName>
        <fullName evidence="1">Aminotransferase-like plant mobile domain-containing protein</fullName>
    </recommendedName>
</protein>
<dbReference type="Proteomes" id="UP000326396">
    <property type="component" value="Linkage Group LG1"/>
</dbReference>